<evidence type="ECO:0000256" key="1">
    <source>
        <dbReference type="ARBA" id="ARBA00004141"/>
    </source>
</evidence>
<name>A0A9Q3GHI1_9BASI</name>
<dbReference type="OrthoDB" id="277931at2759"/>
<comment type="caution">
    <text evidence="8">The sequence shown here is derived from an EMBL/GenBank/DDBJ whole genome shotgun (WGS) entry which is preliminary data.</text>
</comment>
<dbReference type="InterPro" id="IPR007941">
    <property type="entry name" value="DUF726"/>
</dbReference>
<dbReference type="SUPFAM" id="SSF53474">
    <property type="entry name" value="alpha/beta-Hydrolases"/>
    <property type="match status" value="1"/>
</dbReference>
<dbReference type="InterPro" id="IPR029058">
    <property type="entry name" value="AB_hydrolase_fold"/>
</dbReference>
<feature type="compositionally biased region" description="Basic and acidic residues" evidence="6">
    <location>
        <begin position="915"/>
        <end position="926"/>
    </location>
</feature>
<dbReference type="GO" id="GO:0016020">
    <property type="term" value="C:membrane"/>
    <property type="evidence" value="ECO:0007669"/>
    <property type="project" value="UniProtKB-SubCell"/>
</dbReference>
<evidence type="ECO:0000313" key="9">
    <source>
        <dbReference type="Proteomes" id="UP000765509"/>
    </source>
</evidence>
<comment type="subcellular location">
    <subcellularLocation>
        <location evidence="1">Membrane</location>
        <topology evidence="1">Multi-pass membrane protein</topology>
    </subcellularLocation>
</comment>
<feature type="compositionally biased region" description="Acidic residues" evidence="6">
    <location>
        <begin position="817"/>
        <end position="826"/>
    </location>
</feature>
<feature type="region of interest" description="Disordered" evidence="6">
    <location>
        <begin position="817"/>
        <end position="836"/>
    </location>
</feature>
<dbReference type="PANTHER" id="PTHR17920">
    <property type="entry name" value="TRANSMEMBRANE AND COILED-COIL DOMAIN-CONTAINING PROTEIN 4 TMCO4"/>
    <property type="match status" value="1"/>
</dbReference>
<comment type="similarity">
    <text evidence="2">Belongs to the TMCO4 family.</text>
</comment>
<keyword evidence="3 7" id="KW-0812">Transmembrane</keyword>
<evidence type="ECO:0000256" key="4">
    <source>
        <dbReference type="ARBA" id="ARBA00022989"/>
    </source>
</evidence>
<organism evidence="8 9">
    <name type="scientific">Austropuccinia psidii MF-1</name>
    <dbReference type="NCBI Taxonomy" id="1389203"/>
    <lineage>
        <taxon>Eukaryota</taxon>
        <taxon>Fungi</taxon>
        <taxon>Dikarya</taxon>
        <taxon>Basidiomycota</taxon>
        <taxon>Pucciniomycotina</taxon>
        <taxon>Pucciniomycetes</taxon>
        <taxon>Pucciniales</taxon>
        <taxon>Sphaerophragmiaceae</taxon>
        <taxon>Austropuccinia</taxon>
    </lineage>
</organism>
<feature type="region of interest" description="Disordered" evidence="6">
    <location>
        <begin position="346"/>
        <end position="379"/>
    </location>
</feature>
<feature type="region of interest" description="Disordered" evidence="6">
    <location>
        <begin position="1"/>
        <end position="21"/>
    </location>
</feature>
<feature type="transmembrane region" description="Helical" evidence="7">
    <location>
        <begin position="516"/>
        <end position="539"/>
    </location>
</feature>
<evidence type="ECO:0000256" key="5">
    <source>
        <dbReference type="ARBA" id="ARBA00023136"/>
    </source>
</evidence>
<feature type="compositionally biased region" description="Basic and acidic residues" evidence="6">
    <location>
        <begin position="871"/>
        <end position="886"/>
    </location>
</feature>
<evidence type="ECO:0000256" key="3">
    <source>
        <dbReference type="ARBA" id="ARBA00022692"/>
    </source>
</evidence>
<evidence type="ECO:0000313" key="8">
    <source>
        <dbReference type="EMBL" id="MBW0467606.1"/>
    </source>
</evidence>
<dbReference type="AlphaFoldDB" id="A0A9Q3GHI1"/>
<evidence type="ECO:0000256" key="7">
    <source>
        <dbReference type="SAM" id="Phobius"/>
    </source>
</evidence>
<evidence type="ECO:0008006" key="10">
    <source>
        <dbReference type="Google" id="ProtNLM"/>
    </source>
</evidence>
<feature type="transmembrane region" description="Helical" evidence="7">
    <location>
        <begin position="474"/>
        <end position="504"/>
    </location>
</feature>
<keyword evidence="9" id="KW-1185">Reference proteome</keyword>
<feature type="region of interest" description="Disordered" evidence="6">
    <location>
        <begin position="81"/>
        <end position="110"/>
    </location>
</feature>
<reference evidence="8" key="1">
    <citation type="submission" date="2021-03" db="EMBL/GenBank/DDBJ databases">
        <title>Draft genome sequence of rust myrtle Austropuccinia psidii MF-1, a brazilian biotype.</title>
        <authorList>
            <person name="Quecine M.C."/>
            <person name="Pachon D.M.R."/>
            <person name="Bonatelli M.L."/>
            <person name="Correr F.H."/>
            <person name="Franceschini L.M."/>
            <person name="Leite T.F."/>
            <person name="Margarido G.R.A."/>
            <person name="Almeida C.A."/>
            <person name="Ferrarezi J.A."/>
            <person name="Labate C.A."/>
        </authorList>
    </citation>
    <scope>NUCLEOTIDE SEQUENCE</scope>
    <source>
        <strain evidence="8">MF-1</strain>
    </source>
</reference>
<dbReference type="Pfam" id="PF05277">
    <property type="entry name" value="DUF726"/>
    <property type="match status" value="1"/>
</dbReference>
<dbReference type="EMBL" id="AVOT02001632">
    <property type="protein sequence ID" value="MBW0467606.1"/>
    <property type="molecule type" value="Genomic_DNA"/>
</dbReference>
<feature type="region of interest" description="Disordered" evidence="6">
    <location>
        <begin position="859"/>
        <end position="926"/>
    </location>
</feature>
<dbReference type="PANTHER" id="PTHR17920:SF3">
    <property type="entry name" value="TRANSMEMBRANE AND COILED-COIL DOMAIN-CONTAINING PROTEIN 4"/>
    <property type="match status" value="1"/>
</dbReference>
<proteinExistence type="inferred from homology"/>
<keyword evidence="5 7" id="KW-0472">Membrane</keyword>
<evidence type="ECO:0000256" key="6">
    <source>
        <dbReference type="SAM" id="MobiDB-lite"/>
    </source>
</evidence>
<feature type="region of interest" description="Disordered" evidence="6">
    <location>
        <begin position="963"/>
        <end position="983"/>
    </location>
</feature>
<keyword evidence="4 7" id="KW-1133">Transmembrane helix</keyword>
<sequence length="983" mass="107919">MASEAPEWSPTVGLIFDDDDDDWQEMPVIRSENSVYDEEDQKKFRYFPPQARLNVGSSSQLTSTPSNATGKLLDLSEAAASRGEDWREKSKQLDESNYTRLGLDDDPDEDNLNMQTQYLFDDKKGMTPLSQLKATKNFLSESQRIAYVSMCCLVMKDMLEALKRGGHHEMDPAVESMKHWSTIILDRLFRHMDVEPREQQMIEQLAEHGLSAEDLVDCLITTHTVSNPNYDPDAASMNSDQSDKCLEKKLSSNTDPIASFNSRSSLENDWDTKSLDNNLFTSTHHIFGDSFRSSSTSFGFSDPSMSAPWTNNSSDLELTHPNPSSFNLAPSACDPHEAILDSEAITPQPTNSSFADPIRAKSSDNPPKPSDDLPHTLPGVSTTVTAADQTITLDIRWTVLCDLFLAVIADSVYDARSRVLLGRCAHKLRLSWLDVVRFERRLTEALEMQEGISKENPAEVIDEHERKAQTKRMIMVGAATIGGGLVIGLSAGLLAPVIGAGLAAGFTTIGITGTSGFLAGTGGAAVITTAGTFTGMNIAGKGMGKRTQAVKTFEILPLHNNGRVNVFLTMSGFMEGANDDVRLPFSVMDQSMGDVLSVLWEPEMMGETGNIIKILTSEVLTQVGQQVLQATILTALMSALQWPLMLTKLGYLIDNPWSNALDRARAAGALLADILIKRHIGVRPVSLIGFSLGARAIFYALVELARKKTYGIVQEVYLIGATVTAPTRTWREIRGVVAGRFVNAYCKKDWILGYLYRATTGGLQTVAGLSPVESVPDLENVDLTEIVVGHMSYRAQMPSILAVLGFKVTADHFDEPEAMEEDDEPQESSTQLKTVKEAEEKKRMILNFTNKLKVNRRQSLNLSKSASASEATKDESDDPPRLEHPLGRSASCSSRPPMVGLPQDGAPAPLSADAMKTHSREQLKPETFDVSAIRKEIAKVANETDMMVARESHDTRLISASASWTKQANSSSSWQYTSDPWKT</sequence>
<evidence type="ECO:0000256" key="2">
    <source>
        <dbReference type="ARBA" id="ARBA00009824"/>
    </source>
</evidence>
<accession>A0A9Q3GHI1</accession>
<feature type="compositionally biased region" description="Basic and acidic residues" evidence="6">
    <location>
        <begin position="82"/>
        <end position="94"/>
    </location>
</feature>
<gene>
    <name evidence="8" type="ORF">O181_007321</name>
</gene>
<dbReference type="Proteomes" id="UP000765509">
    <property type="component" value="Unassembled WGS sequence"/>
</dbReference>
<feature type="compositionally biased region" description="Polar residues" evidence="6">
    <location>
        <begin position="859"/>
        <end position="870"/>
    </location>
</feature>
<protein>
    <recommendedName>
        <fullName evidence="10">DUF726-domain-containing protein</fullName>
    </recommendedName>
</protein>